<keyword evidence="8" id="KW-1185">Reference proteome</keyword>
<organism evidence="7 8">
    <name type="scientific">Pleurotus ostreatus</name>
    <name type="common">Oyster mushroom</name>
    <name type="synonym">White-rot fungus</name>
    <dbReference type="NCBI Taxonomy" id="5322"/>
    <lineage>
        <taxon>Eukaryota</taxon>
        <taxon>Fungi</taxon>
        <taxon>Dikarya</taxon>
        <taxon>Basidiomycota</taxon>
        <taxon>Agaricomycotina</taxon>
        <taxon>Agaricomycetes</taxon>
        <taxon>Agaricomycetidae</taxon>
        <taxon>Agaricales</taxon>
        <taxon>Pleurotineae</taxon>
        <taxon>Pleurotaceae</taxon>
        <taxon>Pleurotus</taxon>
    </lineage>
</organism>
<sequence>MICWQGIFVHILTVLSFTGARFLSSSNELNQQYDFIVVGGGTAGNVLANRLSQDEGTSVLLIEAGGQNDALELEVPYLWPGLLGSAYDWNSTSTPQAALDGRTIGISRGFVLGGTSSINAMLYTRGSSDNYNNIATLVGDEGWSWNSLQPYIHEDATQIDTISVTPPQYIQPIDDRVIETTAVNSEFPYNAAPNAGDQVGMGWSESTIDTNGRRISSATAYLTPAVVNRPNLDILLHSQVTRLLSTDPTDATKFTAVEFVESVNRVPGAARAVSATKEIILSAGTFGTPPILLHSGVGDAADLTPFGITPVHQLPSVGKNLTDHLLIGTAWFANSTDTYETVKRNATLQAELLEQWQQTGTGAYVNAGIDHVGCIRIAPDSSIFQTVPDPAGPNTGHFEFYITNGNVFGPPGLESDNFIAADPAVLSPLSRGSLTLLSADPLAAPSIDPAYMTHPWDLFVIGEAVRSAQRFFSSAPWNGYVLGRAGDFAALDIDDDDALHAFLRANVASGQHPVGTASMSPRGASWGVVDPDLKVKGLNGLRIVDASVIPLIPAAHTQAMVYIYAERAADIIKAEGSTLTMSSLWDKDIDFSRLSSYPKPPSFLPGRPPFPTRSLFPVYPPPSSLITPPPALPSPQRSISPSSPFTVSTHIVPAAWLRSTPHVPLPSAKGESAAKEERKKAAKDMLDFLNKVRDETASSRPEEGHKWVLWNAVNRYVKKEPVNPKGLTLFFVHANGFNKEIWETVLHEIFSSPRHDIAEVWSFEAVQTGDSALLNMGKLGAIYDWTDNARDILNFLVYFLPTTASSAPLPTHLPQVAAAESESREKFGFKHRTLIGVGHSFGGCTSTLAALTNPSLYSSLILIDPVIVAPMYYEKAKDTHIQDLTLGSLLRRERWQSREEAKATMLKNPFFAAWHPNVLKSYIDHGLYAHTLPPAPGSNDKPTEQILLKMPAVQESVAFLESITPYEVWERLKDVDERISLFWIMPKPENTKFGGPPEAQMRVWRRRKNASNTIVHEAGHLIPQEAPRACAEEILGFLSRQYPDLSSSEDVKAKL</sequence>
<dbReference type="Pfam" id="PF12697">
    <property type="entry name" value="Abhydrolase_6"/>
    <property type="match status" value="1"/>
</dbReference>
<dbReference type="PANTHER" id="PTHR11552:SF147">
    <property type="entry name" value="CHOLINE DEHYDROGENASE, MITOCHONDRIAL"/>
    <property type="match status" value="1"/>
</dbReference>
<name>A0A8H7A1U9_PLEOS</name>
<dbReference type="Pfam" id="PF05199">
    <property type="entry name" value="GMC_oxred_C"/>
    <property type="match status" value="1"/>
</dbReference>
<dbReference type="EMBL" id="JACETU010000001">
    <property type="protein sequence ID" value="KAF7440043.1"/>
    <property type="molecule type" value="Genomic_DNA"/>
</dbReference>
<dbReference type="PROSITE" id="PS00624">
    <property type="entry name" value="GMC_OXRED_2"/>
    <property type="match status" value="1"/>
</dbReference>
<dbReference type="GeneID" id="59370225"/>
<comment type="caution">
    <text evidence="7">The sequence shown here is derived from an EMBL/GenBank/DDBJ whole genome shotgun (WGS) entry which is preliminary data.</text>
</comment>
<evidence type="ECO:0000256" key="4">
    <source>
        <dbReference type="ARBA" id="ARBA00022827"/>
    </source>
</evidence>
<evidence type="ECO:0000313" key="8">
    <source>
        <dbReference type="Proteomes" id="UP000623687"/>
    </source>
</evidence>
<evidence type="ECO:0000256" key="1">
    <source>
        <dbReference type="ARBA" id="ARBA00001974"/>
    </source>
</evidence>
<evidence type="ECO:0000313" key="7">
    <source>
        <dbReference type="EMBL" id="KAF7440043.1"/>
    </source>
</evidence>
<dbReference type="Pfam" id="PF00732">
    <property type="entry name" value="GMC_oxred_N"/>
    <property type="match status" value="1"/>
</dbReference>
<evidence type="ECO:0000256" key="2">
    <source>
        <dbReference type="ARBA" id="ARBA00010790"/>
    </source>
</evidence>
<dbReference type="VEuPathDB" id="FungiDB:PC9H_000384"/>
<dbReference type="Gene3D" id="3.30.560.10">
    <property type="entry name" value="Glucose Oxidase, domain 3"/>
    <property type="match status" value="1"/>
</dbReference>
<keyword evidence="3" id="KW-0285">Flavoprotein</keyword>
<dbReference type="InterPro" id="IPR000073">
    <property type="entry name" value="AB_hydrolase_1"/>
</dbReference>
<dbReference type="GO" id="GO:0016614">
    <property type="term" value="F:oxidoreductase activity, acting on CH-OH group of donors"/>
    <property type="evidence" value="ECO:0007669"/>
    <property type="project" value="InterPro"/>
</dbReference>
<dbReference type="AlphaFoldDB" id="A0A8H7A1U9"/>
<gene>
    <name evidence="7" type="ORF">PC9H_000384</name>
</gene>
<comment type="similarity">
    <text evidence="2">Belongs to the GMC oxidoreductase family.</text>
</comment>
<feature type="domain" description="Glucose-methanol-choline oxidoreductase N-terminal" evidence="6">
    <location>
        <begin position="284"/>
        <end position="298"/>
    </location>
</feature>
<dbReference type="SUPFAM" id="SSF53474">
    <property type="entry name" value="alpha/beta-Hydrolases"/>
    <property type="match status" value="1"/>
</dbReference>
<dbReference type="InterPro" id="IPR036188">
    <property type="entry name" value="FAD/NAD-bd_sf"/>
</dbReference>
<feature type="signal peptide" evidence="5">
    <location>
        <begin position="1"/>
        <end position="20"/>
    </location>
</feature>
<dbReference type="SUPFAM" id="SSF54373">
    <property type="entry name" value="FAD-linked reductases, C-terminal domain"/>
    <property type="match status" value="1"/>
</dbReference>
<protein>
    <recommendedName>
        <fullName evidence="6">Glucose-methanol-choline oxidoreductase N-terminal domain-containing protein</fullName>
    </recommendedName>
</protein>
<dbReference type="Proteomes" id="UP000623687">
    <property type="component" value="Unassembled WGS sequence"/>
</dbReference>
<dbReference type="Gene3D" id="3.50.50.60">
    <property type="entry name" value="FAD/NAD(P)-binding domain"/>
    <property type="match status" value="1"/>
</dbReference>
<dbReference type="InterPro" id="IPR029058">
    <property type="entry name" value="AB_hydrolase_fold"/>
</dbReference>
<evidence type="ECO:0000256" key="3">
    <source>
        <dbReference type="ARBA" id="ARBA00022630"/>
    </source>
</evidence>
<accession>A0A8H7A1U9</accession>
<dbReference type="PANTHER" id="PTHR11552">
    <property type="entry name" value="GLUCOSE-METHANOL-CHOLINE GMC OXIDOREDUCTASE"/>
    <property type="match status" value="1"/>
</dbReference>
<reference evidence="7" key="1">
    <citation type="submission" date="2019-07" db="EMBL/GenBank/DDBJ databases">
        <authorList>
            <person name="Palmer J.M."/>
        </authorList>
    </citation>
    <scope>NUCLEOTIDE SEQUENCE</scope>
    <source>
        <strain evidence="7">PC9</strain>
    </source>
</reference>
<keyword evidence="4" id="KW-0274">FAD</keyword>
<feature type="chain" id="PRO_5034586420" description="Glucose-methanol-choline oxidoreductase N-terminal domain-containing protein" evidence="5">
    <location>
        <begin position="21"/>
        <end position="1055"/>
    </location>
</feature>
<dbReference type="RefSeq" id="XP_036635887.1">
    <property type="nucleotide sequence ID" value="XM_036770042.1"/>
</dbReference>
<dbReference type="InterPro" id="IPR000172">
    <property type="entry name" value="GMC_OxRdtase_N"/>
</dbReference>
<dbReference type="GO" id="GO:0050660">
    <property type="term" value="F:flavin adenine dinucleotide binding"/>
    <property type="evidence" value="ECO:0007669"/>
    <property type="project" value="InterPro"/>
</dbReference>
<dbReference type="Gene3D" id="3.40.50.1820">
    <property type="entry name" value="alpha/beta hydrolase"/>
    <property type="match status" value="1"/>
</dbReference>
<proteinExistence type="inferred from homology"/>
<comment type="cofactor">
    <cofactor evidence="1">
        <name>FAD</name>
        <dbReference type="ChEBI" id="CHEBI:57692"/>
    </cofactor>
</comment>
<evidence type="ECO:0000256" key="5">
    <source>
        <dbReference type="SAM" id="SignalP"/>
    </source>
</evidence>
<evidence type="ECO:0000259" key="6">
    <source>
        <dbReference type="PROSITE" id="PS00624"/>
    </source>
</evidence>
<dbReference type="OrthoDB" id="94039at2759"/>
<dbReference type="SUPFAM" id="SSF51905">
    <property type="entry name" value="FAD/NAD(P)-binding domain"/>
    <property type="match status" value="1"/>
</dbReference>
<dbReference type="InterPro" id="IPR007867">
    <property type="entry name" value="GMC_OxRtase_C"/>
</dbReference>
<keyword evidence="5" id="KW-0732">Signal</keyword>
<dbReference type="InterPro" id="IPR012132">
    <property type="entry name" value="GMC_OxRdtase"/>
</dbReference>